<keyword evidence="9" id="KW-1185">Reference proteome</keyword>
<dbReference type="Pfam" id="PF05239">
    <property type="entry name" value="PRC"/>
    <property type="match status" value="1"/>
</dbReference>
<proteinExistence type="inferred from homology"/>
<dbReference type="InterPro" id="IPR036976">
    <property type="entry name" value="RimM_N_sf"/>
</dbReference>
<name>A0A069E495_9PROT</name>
<evidence type="ECO:0000256" key="3">
    <source>
        <dbReference type="ARBA" id="ARBA00022552"/>
    </source>
</evidence>
<dbReference type="PATRIC" id="fig|1280949.3.peg.844"/>
<evidence type="ECO:0000256" key="1">
    <source>
        <dbReference type="ARBA" id="ARBA00022490"/>
    </source>
</evidence>
<dbReference type="Pfam" id="PF01782">
    <property type="entry name" value="RimM"/>
    <property type="match status" value="1"/>
</dbReference>
<dbReference type="GO" id="GO:0005840">
    <property type="term" value="C:ribosome"/>
    <property type="evidence" value="ECO:0007669"/>
    <property type="project" value="InterPro"/>
</dbReference>
<evidence type="ECO:0000313" key="9">
    <source>
        <dbReference type="Proteomes" id="UP000027446"/>
    </source>
</evidence>
<comment type="subcellular location">
    <subcellularLocation>
        <location evidence="5">Cytoplasm</location>
    </subcellularLocation>
</comment>
<dbReference type="eggNOG" id="COG0806">
    <property type="taxonomic scope" value="Bacteria"/>
</dbReference>
<evidence type="ECO:0000256" key="2">
    <source>
        <dbReference type="ARBA" id="ARBA00022517"/>
    </source>
</evidence>
<protein>
    <recommendedName>
        <fullName evidence="5">Ribosome maturation factor RimM</fullName>
    </recommendedName>
</protein>
<dbReference type="AlphaFoldDB" id="A0A069E495"/>
<comment type="similarity">
    <text evidence="5">Belongs to the RimM family.</text>
</comment>
<dbReference type="GO" id="GO:0005737">
    <property type="term" value="C:cytoplasm"/>
    <property type="evidence" value="ECO:0007669"/>
    <property type="project" value="UniProtKB-SubCell"/>
</dbReference>
<reference evidence="8 9" key="1">
    <citation type="journal article" date="2014" name="Antonie Van Leeuwenhoek">
        <title>Hyphomonas beringensis sp. nov. and Hyphomonas chukchiensis sp. nov., isolated from surface seawater of the Bering Sea and Chukchi Sea.</title>
        <authorList>
            <person name="Li C."/>
            <person name="Lai Q."/>
            <person name="Li G."/>
            <person name="Dong C."/>
            <person name="Wang J."/>
            <person name="Liao Y."/>
            <person name="Shao Z."/>
        </authorList>
    </citation>
    <scope>NUCLEOTIDE SEQUENCE [LARGE SCALE GENOMIC DNA]</scope>
    <source>
        <strain evidence="8 9">MHS-3</strain>
    </source>
</reference>
<dbReference type="Gene3D" id="2.40.30.60">
    <property type="entry name" value="RimM"/>
    <property type="match status" value="1"/>
</dbReference>
<organism evidence="8 9">
    <name type="scientific">Hyphomonas adhaerens MHS-3</name>
    <dbReference type="NCBI Taxonomy" id="1280949"/>
    <lineage>
        <taxon>Bacteria</taxon>
        <taxon>Pseudomonadati</taxon>
        <taxon>Pseudomonadota</taxon>
        <taxon>Alphaproteobacteria</taxon>
        <taxon>Hyphomonadales</taxon>
        <taxon>Hyphomonadaceae</taxon>
        <taxon>Hyphomonas</taxon>
    </lineage>
</organism>
<dbReference type="SUPFAM" id="SSF50346">
    <property type="entry name" value="PRC-barrel domain"/>
    <property type="match status" value="1"/>
</dbReference>
<dbReference type="SUPFAM" id="SSF50447">
    <property type="entry name" value="Translation proteins"/>
    <property type="match status" value="1"/>
</dbReference>
<evidence type="ECO:0000259" key="7">
    <source>
        <dbReference type="Pfam" id="PF05239"/>
    </source>
</evidence>
<dbReference type="GO" id="GO:0043022">
    <property type="term" value="F:ribosome binding"/>
    <property type="evidence" value="ECO:0007669"/>
    <property type="project" value="InterPro"/>
</dbReference>
<comment type="domain">
    <text evidence="5">The PRC barrel domain binds ribosomal protein uS19.</text>
</comment>
<dbReference type="Gene3D" id="2.30.30.240">
    <property type="entry name" value="PRC-barrel domain"/>
    <property type="match status" value="1"/>
</dbReference>
<keyword evidence="4 5" id="KW-0143">Chaperone</keyword>
<sequence>MGVLKGAHGVRGDVRVRSFTADPDAVFDFGPLLDEAGKVIVTPKSARPAKDHFIVRPKEQKQKEDWDALRGTLLYVPRASLPEADEDEFYIEDLVGLDVYTGGSERAGRIRAVQDFGAGELLEIDLAGGGSVFVPFTLADVPVVDLAAGRVVLATLEEWLEADGEEDAPSDA</sequence>
<dbReference type="GO" id="GO:0006364">
    <property type="term" value="P:rRNA processing"/>
    <property type="evidence" value="ECO:0007669"/>
    <property type="project" value="UniProtKB-UniRule"/>
</dbReference>
<dbReference type="Proteomes" id="UP000027446">
    <property type="component" value="Unassembled WGS sequence"/>
</dbReference>
<dbReference type="EMBL" id="ARYH01000001">
    <property type="protein sequence ID" value="KCZ84837.1"/>
    <property type="molecule type" value="Genomic_DNA"/>
</dbReference>
<dbReference type="InterPro" id="IPR009000">
    <property type="entry name" value="Transl_B-barrel_sf"/>
</dbReference>
<evidence type="ECO:0000256" key="5">
    <source>
        <dbReference type="HAMAP-Rule" id="MF_00014"/>
    </source>
</evidence>
<dbReference type="InterPro" id="IPR011961">
    <property type="entry name" value="RimM"/>
</dbReference>
<evidence type="ECO:0000313" key="8">
    <source>
        <dbReference type="EMBL" id="KCZ84837.1"/>
    </source>
</evidence>
<dbReference type="NCBIfam" id="TIGR02273">
    <property type="entry name" value="16S_RimM"/>
    <property type="match status" value="1"/>
</dbReference>
<accession>A0A069E495</accession>
<comment type="function">
    <text evidence="5">An accessory protein needed during the final step in the assembly of 30S ribosomal subunit, possibly for assembly of the head region. Essential for efficient processing of 16S rRNA. May be needed both before and after RbfA during the maturation of 16S rRNA. It has affinity for free ribosomal 30S subunits but not for 70S ribosomes.</text>
</comment>
<dbReference type="PANTHER" id="PTHR33692">
    <property type="entry name" value="RIBOSOME MATURATION FACTOR RIMM"/>
    <property type="match status" value="1"/>
</dbReference>
<dbReference type="HAMAP" id="MF_00014">
    <property type="entry name" value="Ribosome_mat_RimM"/>
    <property type="match status" value="1"/>
</dbReference>
<keyword evidence="2 5" id="KW-0690">Ribosome biogenesis</keyword>
<comment type="subunit">
    <text evidence="5">Binds ribosomal protein uS19.</text>
</comment>
<dbReference type="STRING" id="1280949.HAD_04120"/>
<evidence type="ECO:0000259" key="6">
    <source>
        <dbReference type="Pfam" id="PF01782"/>
    </source>
</evidence>
<dbReference type="GO" id="GO:0042274">
    <property type="term" value="P:ribosomal small subunit biogenesis"/>
    <property type="evidence" value="ECO:0007669"/>
    <property type="project" value="UniProtKB-UniRule"/>
</dbReference>
<keyword evidence="1 5" id="KW-0963">Cytoplasm</keyword>
<feature type="domain" description="RimM N-terminal" evidence="6">
    <location>
        <begin position="1"/>
        <end position="79"/>
    </location>
</feature>
<feature type="domain" description="PRC-barrel" evidence="7">
    <location>
        <begin position="86"/>
        <end position="159"/>
    </location>
</feature>
<comment type="caution">
    <text evidence="8">The sequence shown here is derived from an EMBL/GenBank/DDBJ whole genome shotgun (WGS) entry which is preliminary data.</text>
</comment>
<dbReference type="InterPro" id="IPR027275">
    <property type="entry name" value="PRC-brl_dom"/>
</dbReference>
<dbReference type="InterPro" id="IPR002676">
    <property type="entry name" value="RimM_N"/>
</dbReference>
<dbReference type="InterPro" id="IPR011033">
    <property type="entry name" value="PRC_barrel-like_sf"/>
</dbReference>
<evidence type="ECO:0000256" key="4">
    <source>
        <dbReference type="ARBA" id="ARBA00023186"/>
    </source>
</evidence>
<gene>
    <name evidence="5 8" type="primary">rimM</name>
    <name evidence="8" type="ORF">HAD_04120</name>
</gene>
<keyword evidence="3 5" id="KW-0698">rRNA processing</keyword>
<dbReference type="PANTHER" id="PTHR33692:SF1">
    <property type="entry name" value="RIBOSOME MATURATION FACTOR RIMM"/>
    <property type="match status" value="1"/>
</dbReference>